<feature type="compositionally biased region" description="Acidic residues" evidence="1">
    <location>
        <begin position="710"/>
        <end position="720"/>
    </location>
</feature>
<evidence type="ECO:0000313" key="3">
    <source>
        <dbReference type="EMBL" id="EEH55497.1"/>
    </source>
</evidence>
<feature type="region of interest" description="Disordered" evidence="1">
    <location>
        <begin position="393"/>
        <end position="439"/>
    </location>
</feature>
<sequence>MSRFDMDVVELEMDDELFNTPNSKTGTEDGDGLERDSDASEIEAIARRSPSPMKSSHVVHVRHPKLSFRAPLPLAEETASSVASRARAEEVARRSASAGKPEVVGSLMGDDDDSSSSSSDDSDEDGEVERFKERIGVSPAAAAKKPASPDAAPTAVVSAKIAKDARGEDDIEFDLLVDDDDDDAAAAAAPSSGDAAIDAIDAIEARYKAEEASRRATDKLAEKFRDRQMDLDLGLGDLDVDVDVAAAASSAAGADDSDDEFDYAFRGEARTGETHKPSFEAKAMPKELVTDVKKMPLTSFAEEEEEEEEEEETPAKAPATATAAELEEAEQEAAFEEATQKHSALEAAIKVQRAKEVVKKKARGRISVTKGEDAEAEAAAAIVAAAEAKERKAAETRAKEEAAKNPPKKKPLYVKPSTSKKKLGKLTAPPPPDPEPVDEWASANEAFEKAEAMAESRLGQKQKSLSKAPISYADAKAYFDHVDIAEYLPTIVVADEPKCCGGGSKLTDEALKRDRARMFSVAKMKLDDHDATHLRVLRTVYARLTGASTPAARFGKHWEDVGFQGNDPGTDLRGCGMLGMAQLLMFVDAHASNAGAIYELSRDAAQEFPMAPLSINLTHIALKAVRKGLLNARAKALGSVWKAADQFYVGAFIEFYDRWKEGECTMRDSGFVKAALEEYLLSRKGCKTALKLASERDLRADRGARGKKEEDEEELTFADI</sequence>
<feature type="region of interest" description="Disordered" evidence="1">
    <location>
        <begin position="14"/>
        <end position="156"/>
    </location>
</feature>
<dbReference type="RefSeq" id="XP_003060728.1">
    <property type="nucleotide sequence ID" value="XM_003060682.1"/>
</dbReference>
<feature type="compositionally biased region" description="Low complexity" evidence="1">
    <location>
        <begin position="138"/>
        <end position="155"/>
    </location>
</feature>
<name>C1MXP7_MICPC</name>
<dbReference type="OrthoDB" id="266227at2759"/>
<protein>
    <submittedName>
        <fullName evidence="3">Predicted protein</fullName>
    </submittedName>
</protein>
<feature type="compositionally biased region" description="Basic residues" evidence="1">
    <location>
        <begin position="406"/>
        <end position="424"/>
    </location>
</feature>
<dbReference type="Proteomes" id="UP000001876">
    <property type="component" value="Unassembled WGS sequence"/>
</dbReference>
<feature type="compositionally biased region" description="Acidic residues" evidence="1">
    <location>
        <begin position="109"/>
        <end position="127"/>
    </location>
</feature>
<dbReference type="PROSITE" id="PS51335">
    <property type="entry name" value="ELMO"/>
    <property type="match status" value="1"/>
</dbReference>
<accession>C1MXP7</accession>
<dbReference type="AlphaFoldDB" id="C1MXP7"/>
<feature type="region of interest" description="Disordered" evidence="1">
    <location>
        <begin position="699"/>
        <end position="720"/>
    </location>
</feature>
<evidence type="ECO:0000259" key="2">
    <source>
        <dbReference type="PROSITE" id="PS51335"/>
    </source>
</evidence>
<feature type="compositionally biased region" description="Basic and acidic residues" evidence="1">
    <location>
        <begin position="393"/>
        <end position="403"/>
    </location>
</feature>
<proteinExistence type="predicted"/>
<feature type="compositionally biased region" description="Basic residues" evidence="1">
    <location>
        <begin position="57"/>
        <end position="66"/>
    </location>
</feature>
<evidence type="ECO:0000256" key="1">
    <source>
        <dbReference type="SAM" id="MobiDB-lite"/>
    </source>
</evidence>
<reference evidence="3 4" key="1">
    <citation type="journal article" date="2009" name="Science">
        <title>Green evolution and dynamic adaptations revealed by genomes of the marine picoeukaryotes Micromonas.</title>
        <authorList>
            <person name="Worden A.Z."/>
            <person name="Lee J.H."/>
            <person name="Mock T."/>
            <person name="Rouze P."/>
            <person name="Simmons M.P."/>
            <person name="Aerts A.L."/>
            <person name="Allen A.E."/>
            <person name="Cuvelier M.L."/>
            <person name="Derelle E."/>
            <person name="Everett M.V."/>
            <person name="Foulon E."/>
            <person name="Grimwood J."/>
            <person name="Gundlach H."/>
            <person name="Henrissat B."/>
            <person name="Napoli C."/>
            <person name="McDonald S.M."/>
            <person name="Parker M.S."/>
            <person name="Rombauts S."/>
            <person name="Salamov A."/>
            <person name="Von Dassow P."/>
            <person name="Badger J.H."/>
            <person name="Coutinho P.M."/>
            <person name="Demir E."/>
            <person name="Dubchak I."/>
            <person name="Gentemann C."/>
            <person name="Eikrem W."/>
            <person name="Gready J.E."/>
            <person name="John U."/>
            <person name="Lanier W."/>
            <person name="Lindquist E.A."/>
            <person name="Lucas S."/>
            <person name="Mayer K.F."/>
            <person name="Moreau H."/>
            <person name="Not F."/>
            <person name="Otillar R."/>
            <person name="Panaud O."/>
            <person name="Pangilinan J."/>
            <person name="Paulsen I."/>
            <person name="Piegu B."/>
            <person name="Poliakov A."/>
            <person name="Robbens S."/>
            <person name="Schmutz J."/>
            <person name="Toulza E."/>
            <person name="Wyss T."/>
            <person name="Zelensky A."/>
            <person name="Zhou K."/>
            <person name="Armbrust E.V."/>
            <person name="Bhattacharya D."/>
            <person name="Goodenough U.W."/>
            <person name="Van de Peer Y."/>
            <person name="Grigoriev I.V."/>
        </authorList>
    </citation>
    <scope>NUCLEOTIDE SEQUENCE [LARGE SCALE GENOMIC DNA]</scope>
    <source>
        <strain evidence="3 4">CCMP1545</strain>
    </source>
</reference>
<dbReference type="Pfam" id="PF04727">
    <property type="entry name" value="ELMO_CED12"/>
    <property type="match status" value="1"/>
</dbReference>
<feature type="domain" description="ELMO" evidence="2">
    <location>
        <begin position="532"/>
        <end position="684"/>
    </location>
</feature>
<dbReference type="InterPro" id="IPR006816">
    <property type="entry name" value="ELMO_dom"/>
</dbReference>
<feature type="compositionally biased region" description="Basic and acidic residues" evidence="1">
    <location>
        <begin position="263"/>
        <end position="294"/>
    </location>
</feature>
<feature type="compositionally biased region" description="Low complexity" evidence="1">
    <location>
        <begin position="75"/>
        <end position="85"/>
    </location>
</feature>
<dbReference type="eggNOG" id="KOG2998">
    <property type="taxonomic scope" value="Eukaryota"/>
</dbReference>
<dbReference type="EMBL" id="GG663742">
    <property type="protein sequence ID" value="EEH55497.1"/>
    <property type="molecule type" value="Genomic_DNA"/>
</dbReference>
<dbReference type="PANTHER" id="PTHR12771">
    <property type="entry name" value="ENGULFMENT AND CELL MOTILITY"/>
    <property type="match status" value="1"/>
</dbReference>
<evidence type="ECO:0000313" key="4">
    <source>
        <dbReference type="Proteomes" id="UP000001876"/>
    </source>
</evidence>
<dbReference type="InterPro" id="IPR050868">
    <property type="entry name" value="ELMO_domain-containing"/>
</dbReference>
<dbReference type="KEGG" id="mpp:MICPUCDRAFT_41014"/>
<feature type="compositionally biased region" description="Acidic residues" evidence="1">
    <location>
        <begin position="301"/>
        <end position="312"/>
    </location>
</feature>
<feature type="compositionally biased region" description="Low complexity" evidence="1">
    <location>
        <begin position="315"/>
        <end position="324"/>
    </location>
</feature>
<gene>
    <name evidence="3" type="ORF">MICPUCDRAFT_41014</name>
</gene>
<keyword evidence="4" id="KW-1185">Reference proteome</keyword>
<dbReference type="GeneID" id="9685873"/>
<feature type="region of interest" description="Disordered" evidence="1">
    <location>
        <begin position="249"/>
        <end position="379"/>
    </location>
</feature>
<organism evidence="4">
    <name type="scientific">Micromonas pusilla (strain CCMP1545)</name>
    <name type="common">Picoplanktonic green alga</name>
    <dbReference type="NCBI Taxonomy" id="564608"/>
    <lineage>
        <taxon>Eukaryota</taxon>
        <taxon>Viridiplantae</taxon>
        <taxon>Chlorophyta</taxon>
        <taxon>Mamiellophyceae</taxon>
        <taxon>Mamiellales</taxon>
        <taxon>Mamiellaceae</taxon>
        <taxon>Micromonas</taxon>
    </lineage>
</organism>
<dbReference type="PANTHER" id="PTHR12771:SF2">
    <property type="entry name" value="ELMO DOMAIN-CONTAINING PROTEIN 3"/>
    <property type="match status" value="1"/>
</dbReference>
<feature type="compositionally biased region" description="Acidic residues" evidence="1">
    <location>
        <begin position="325"/>
        <end position="335"/>
    </location>
</feature>
<feature type="compositionally biased region" description="Basic and acidic residues" evidence="1">
    <location>
        <begin position="699"/>
        <end position="709"/>
    </location>
</feature>